<reference evidence="1 2" key="1">
    <citation type="submission" date="2019-08" db="EMBL/GenBank/DDBJ databases">
        <title>Actinomadura sp. nov. CYP1-5 isolated from mountain soil.</title>
        <authorList>
            <person name="Songsumanus A."/>
            <person name="Kuncharoen N."/>
            <person name="Kudo T."/>
            <person name="Yuki M."/>
            <person name="Igarashi Y."/>
            <person name="Tanasupawat S."/>
        </authorList>
    </citation>
    <scope>NUCLEOTIDE SEQUENCE [LARGE SCALE GENOMIC DNA]</scope>
    <source>
        <strain evidence="1 2">GKU157</strain>
    </source>
</reference>
<proteinExistence type="predicted"/>
<evidence type="ECO:0000313" key="1">
    <source>
        <dbReference type="EMBL" id="TYC14348.1"/>
    </source>
</evidence>
<dbReference type="AlphaFoldDB" id="A0A5D0U7N1"/>
<accession>A0A5D0U7N1</accession>
<dbReference type="OrthoDB" id="3261206at2"/>
<sequence>MAIGGDGSNVNGVQIFTGQPTSRVARSAYLQQVEQIFPWELLDRDTELVELTRFCTRPQGASYVWWQGLAWTGNSALMAWFVLHPPPAYESCLSSSPLGTRAK</sequence>
<name>A0A5D0U7N1_9ACTN</name>
<protein>
    <submittedName>
        <fullName evidence="1">Uncharacterized protein</fullName>
    </submittedName>
</protein>
<dbReference type="EMBL" id="VSFF01000006">
    <property type="protein sequence ID" value="TYC14348.1"/>
    <property type="molecule type" value="Genomic_DNA"/>
</dbReference>
<organism evidence="1 2">
    <name type="scientific">Actinomadura syzygii</name>
    <dbReference type="NCBI Taxonomy" id="1427538"/>
    <lineage>
        <taxon>Bacteria</taxon>
        <taxon>Bacillati</taxon>
        <taxon>Actinomycetota</taxon>
        <taxon>Actinomycetes</taxon>
        <taxon>Streptosporangiales</taxon>
        <taxon>Thermomonosporaceae</taxon>
        <taxon>Actinomadura</taxon>
    </lineage>
</organism>
<evidence type="ECO:0000313" key="2">
    <source>
        <dbReference type="Proteomes" id="UP000322634"/>
    </source>
</evidence>
<comment type="caution">
    <text evidence="1">The sequence shown here is derived from an EMBL/GenBank/DDBJ whole genome shotgun (WGS) entry which is preliminary data.</text>
</comment>
<dbReference type="RefSeq" id="WP_148350738.1">
    <property type="nucleotide sequence ID" value="NZ_JBHSBF010000036.1"/>
</dbReference>
<dbReference type="Proteomes" id="UP000322634">
    <property type="component" value="Unassembled WGS sequence"/>
</dbReference>
<keyword evidence="2" id="KW-1185">Reference proteome</keyword>
<gene>
    <name evidence="1" type="ORF">FXF65_15910</name>
</gene>